<reference evidence="1" key="1">
    <citation type="journal article" date="2020" name="Stud. Mycol.">
        <title>101 Dothideomycetes genomes: a test case for predicting lifestyles and emergence of pathogens.</title>
        <authorList>
            <person name="Haridas S."/>
            <person name="Albert R."/>
            <person name="Binder M."/>
            <person name="Bloem J."/>
            <person name="Labutti K."/>
            <person name="Salamov A."/>
            <person name="Andreopoulos B."/>
            <person name="Baker S."/>
            <person name="Barry K."/>
            <person name="Bills G."/>
            <person name="Bluhm B."/>
            <person name="Cannon C."/>
            <person name="Castanera R."/>
            <person name="Culley D."/>
            <person name="Daum C."/>
            <person name="Ezra D."/>
            <person name="Gonzalez J."/>
            <person name="Henrissat B."/>
            <person name="Kuo A."/>
            <person name="Liang C."/>
            <person name="Lipzen A."/>
            <person name="Lutzoni F."/>
            <person name="Magnuson J."/>
            <person name="Mondo S."/>
            <person name="Nolan M."/>
            <person name="Ohm R."/>
            <person name="Pangilinan J."/>
            <person name="Park H.-J."/>
            <person name="Ramirez L."/>
            <person name="Alfaro M."/>
            <person name="Sun H."/>
            <person name="Tritt A."/>
            <person name="Yoshinaga Y."/>
            <person name="Zwiers L.-H."/>
            <person name="Turgeon B."/>
            <person name="Goodwin S."/>
            <person name="Spatafora J."/>
            <person name="Crous P."/>
            <person name="Grigoriev I."/>
        </authorList>
    </citation>
    <scope>NUCLEOTIDE SEQUENCE</scope>
    <source>
        <strain evidence="1">CBS 122368</strain>
    </source>
</reference>
<dbReference type="Proteomes" id="UP000800094">
    <property type="component" value="Unassembled WGS sequence"/>
</dbReference>
<dbReference type="GeneID" id="54588227"/>
<evidence type="ECO:0000313" key="1">
    <source>
        <dbReference type="EMBL" id="KAF2250366.1"/>
    </source>
</evidence>
<dbReference type="RefSeq" id="XP_033685370.1">
    <property type="nucleotide sequence ID" value="XM_033834897.1"/>
</dbReference>
<sequence length="301" mass="33861">MEPSLEELNVASSPSEAPPLFPDAVRSYEKFALSLQVLQKSALEKEAGRSQRILRILDRGLEQGYGTHDAQSRCDDDEQRHWAKYLPGLLQHARNCFEDLRAQCAELGWGLKADFEERKAQISMIEKIEALLEAGYNVMLAGQTILNLALVALDSKKKTNLRVPSQSPLTDAMVACEELTDAMKPLDSILDTILEDSALVYKGRLNEGDSQKEASNMSIRMQQLRMLESMWEALEQAQECRKGVVLYWRAVQVFSRHRGGVDKEDFEVLDRDKDDLEARLKTMEDSMLKAAKGVLKGWGGA</sequence>
<dbReference type="AlphaFoldDB" id="A0A6A6IJ12"/>
<proteinExistence type="predicted"/>
<protein>
    <submittedName>
        <fullName evidence="1">Uncharacterized protein</fullName>
    </submittedName>
</protein>
<name>A0A6A6IJ12_9PLEO</name>
<dbReference type="EMBL" id="ML987194">
    <property type="protein sequence ID" value="KAF2250366.1"/>
    <property type="molecule type" value="Genomic_DNA"/>
</dbReference>
<gene>
    <name evidence="1" type="ORF">BU26DRAFT_594186</name>
</gene>
<accession>A0A6A6IJ12</accession>
<keyword evidence="2" id="KW-1185">Reference proteome</keyword>
<evidence type="ECO:0000313" key="2">
    <source>
        <dbReference type="Proteomes" id="UP000800094"/>
    </source>
</evidence>
<organism evidence="1 2">
    <name type="scientific">Trematosphaeria pertusa</name>
    <dbReference type="NCBI Taxonomy" id="390896"/>
    <lineage>
        <taxon>Eukaryota</taxon>
        <taxon>Fungi</taxon>
        <taxon>Dikarya</taxon>
        <taxon>Ascomycota</taxon>
        <taxon>Pezizomycotina</taxon>
        <taxon>Dothideomycetes</taxon>
        <taxon>Pleosporomycetidae</taxon>
        <taxon>Pleosporales</taxon>
        <taxon>Massarineae</taxon>
        <taxon>Trematosphaeriaceae</taxon>
        <taxon>Trematosphaeria</taxon>
    </lineage>
</organism>